<comment type="caution">
    <text evidence="2">The sequence shown here is derived from an EMBL/GenBank/DDBJ whole genome shotgun (WGS) entry which is preliminary data.</text>
</comment>
<sequence>MNDMSGRKETSKGNSSPSTQWSNADPGIEAIRAALEGPVIGVLRNEVLALKGLPRNAAYDKAMNDPKMLDECLRLFRTRPELFAHVVTDAQKRPITQDKDVLACGRTLAEAVALVVRASARRYFRAKLDFRARFQIPPPKQSVMNRMAVALGLAHPPPPKKPAAKPHARSEALYQVIRDYLRFDWQVMLIPHYTPMSPSVVSDLGSRLLDIREAAELQALSAPGNIPRDGRVPLLLDDARRLLVAGKDEVEPEMLWRVVQQMDLARLFPKSETSQVRRAVSQVAATHVDVIRALLPVLGGDIRRFTAFLMIAFTTLGEQRFKQDFCQSGQVHAARKLADRLTNAETPPPCLDDMKRVYSALLSTAYVGGVEAGAARLDSQPRLKKALDALGPTSKPVSISG</sequence>
<evidence type="ECO:0000256" key="1">
    <source>
        <dbReference type="SAM" id="MobiDB-lite"/>
    </source>
</evidence>
<dbReference type="EMBL" id="JXSL01000030">
    <property type="protein sequence ID" value="KIL98022.1"/>
    <property type="molecule type" value="Genomic_DNA"/>
</dbReference>
<feature type="compositionally biased region" description="Basic and acidic residues" evidence="1">
    <location>
        <begin position="1"/>
        <end position="11"/>
    </location>
</feature>
<evidence type="ECO:0000313" key="2">
    <source>
        <dbReference type="EMBL" id="KIL98022.1"/>
    </source>
</evidence>
<feature type="region of interest" description="Disordered" evidence="1">
    <location>
        <begin position="1"/>
        <end position="23"/>
    </location>
</feature>
<keyword evidence="3" id="KW-1185">Reference proteome</keyword>
<proteinExistence type="predicted"/>
<evidence type="ECO:0000313" key="3">
    <source>
        <dbReference type="Proteomes" id="UP000031971"/>
    </source>
</evidence>
<dbReference type="Proteomes" id="UP000031971">
    <property type="component" value="Unassembled WGS sequence"/>
</dbReference>
<feature type="compositionally biased region" description="Polar residues" evidence="1">
    <location>
        <begin position="12"/>
        <end position="23"/>
    </location>
</feature>
<name>A0A0C2U952_PARME</name>
<organism evidence="2 3">
    <name type="scientific">Paramagnetospirillum magnetotacticum MS-1</name>
    <dbReference type="NCBI Taxonomy" id="272627"/>
    <lineage>
        <taxon>Bacteria</taxon>
        <taxon>Pseudomonadati</taxon>
        <taxon>Pseudomonadota</taxon>
        <taxon>Alphaproteobacteria</taxon>
        <taxon>Rhodospirillales</taxon>
        <taxon>Magnetospirillaceae</taxon>
        <taxon>Paramagnetospirillum</taxon>
    </lineage>
</organism>
<accession>A0A0C2U952</accession>
<protein>
    <submittedName>
        <fullName evidence="2">Uncharacterized protein</fullName>
    </submittedName>
</protein>
<reference evidence="2 3" key="1">
    <citation type="submission" date="2015-01" db="EMBL/GenBank/DDBJ databases">
        <title>Genome Sequence of Magnetospirillum magnetotacticum Strain MS-1.</title>
        <authorList>
            <person name="Marinov G.K."/>
            <person name="Smalley M.D."/>
            <person name="DeSalvo G."/>
        </authorList>
    </citation>
    <scope>NUCLEOTIDE SEQUENCE [LARGE SCALE GENOMIC DNA]</scope>
    <source>
        <strain evidence="2 3">MS-1</strain>
    </source>
</reference>
<gene>
    <name evidence="2" type="ORF">CCC_01083</name>
</gene>
<dbReference type="AlphaFoldDB" id="A0A0C2U952"/>